<reference evidence="3 4" key="1">
    <citation type="submission" date="2020-08" db="EMBL/GenBank/DDBJ databases">
        <title>Sequencing the genomes of 1000 actinobacteria strains.</title>
        <authorList>
            <person name="Klenk H.-P."/>
        </authorList>
    </citation>
    <scope>NUCLEOTIDE SEQUENCE [LARGE SCALE GENOMIC DNA]</scope>
    <source>
        <strain evidence="3 4">DSM 45823</strain>
    </source>
</reference>
<keyword evidence="2" id="KW-1133">Transmembrane helix</keyword>
<keyword evidence="2" id="KW-0812">Transmembrane</keyword>
<dbReference type="EMBL" id="JACJII010000001">
    <property type="protein sequence ID" value="MBA9001752.1"/>
    <property type="molecule type" value="Genomic_DNA"/>
</dbReference>
<feature type="transmembrane region" description="Helical" evidence="2">
    <location>
        <begin position="32"/>
        <end position="54"/>
    </location>
</feature>
<sequence>MARTARRPESAPHRPKHARIVPRRPRPVGGSLATLGGVTVMAVAFLLAVVSVAADDDEGAPVTAPPLPSSTPSPPPSAWASPTPTPSESESDPGPAETADPPAGPRPAEEPPEPDREHRARVTLTLPEDGQRLADDRDFMVEGTVRDLGDDDLRIFIYAEDRRTFYLADYRPEDIAGNGRWTIRSTGIGQDWGGDGDTYLVKAVLAAPSCQRVLDDYDLGQDQYPAFRSLPDGCRIAARTRVVED</sequence>
<name>A0A7W3MTR5_9ACTN</name>
<dbReference type="Proteomes" id="UP000539313">
    <property type="component" value="Unassembled WGS sequence"/>
</dbReference>
<evidence type="ECO:0000313" key="4">
    <source>
        <dbReference type="Proteomes" id="UP000539313"/>
    </source>
</evidence>
<feature type="region of interest" description="Disordered" evidence="1">
    <location>
        <begin position="57"/>
        <end position="119"/>
    </location>
</feature>
<evidence type="ECO:0000313" key="3">
    <source>
        <dbReference type="EMBL" id="MBA9001752.1"/>
    </source>
</evidence>
<feature type="compositionally biased region" description="Basic and acidic residues" evidence="1">
    <location>
        <begin position="1"/>
        <end position="12"/>
    </location>
</feature>
<dbReference type="AlphaFoldDB" id="A0A7W3MTR5"/>
<feature type="compositionally biased region" description="Basic residues" evidence="1">
    <location>
        <begin position="13"/>
        <end position="26"/>
    </location>
</feature>
<accession>A0A7W3MTR5</accession>
<feature type="compositionally biased region" description="Low complexity" evidence="1">
    <location>
        <begin position="78"/>
        <end position="101"/>
    </location>
</feature>
<proteinExistence type="predicted"/>
<keyword evidence="2" id="KW-0472">Membrane</keyword>
<evidence type="ECO:0000256" key="2">
    <source>
        <dbReference type="SAM" id="Phobius"/>
    </source>
</evidence>
<feature type="compositionally biased region" description="Pro residues" evidence="1">
    <location>
        <begin position="63"/>
        <end position="77"/>
    </location>
</feature>
<feature type="region of interest" description="Disordered" evidence="1">
    <location>
        <begin position="1"/>
        <end position="29"/>
    </location>
</feature>
<evidence type="ECO:0000256" key="1">
    <source>
        <dbReference type="SAM" id="MobiDB-lite"/>
    </source>
</evidence>
<comment type="caution">
    <text evidence="3">The sequence shown here is derived from an EMBL/GenBank/DDBJ whole genome shotgun (WGS) entry which is preliminary data.</text>
</comment>
<organism evidence="3 4">
    <name type="scientific">Thermomonospora cellulosilytica</name>
    <dbReference type="NCBI Taxonomy" id="1411118"/>
    <lineage>
        <taxon>Bacteria</taxon>
        <taxon>Bacillati</taxon>
        <taxon>Actinomycetota</taxon>
        <taxon>Actinomycetes</taxon>
        <taxon>Streptosporangiales</taxon>
        <taxon>Thermomonosporaceae</taxon>
        <taxon>Thermomonospora</taxon>
    </lineage>
</organism>
<dbReference type="RefSeq" id="WP_182703962.1">
    <property type="nucleotide sequence ID" value="NZ_JACJII010000001.1"/>
</dbReference>
<feature type="compositionally biased region" description="Basic and acidic residues" evidence="1">
    <location>
        <begin position="107"/>
        <end position="119"/>
    </location>
</feature>
<protein>
    <submittedName>
        <fullName evidence="3">Uncharacterized protein</fullName>
    </submittedName>
</protein>
<gene>
    <name evidence="3" type="ORF">HNR21_000634</name>
</gene>
<keyword evidence="4" id="KW-1185">Reference proteome</keyword>